<evidence type="ECO:0000256" key="1">
    <source>
        <dbReference type="ARBA" id="ARBA00022729"/>
    </source>
</evidence>
<gene>
    <name evidence="3" type="ORF">R0H03_09115</name>
</gene>
<sequence length="452" mass="49505">MSKNKLWNINEKKRYKMYKDGKQWLFAGIGLVAGILGSGSTNTVSAAEQKTITKNLKNEDAVLATKTNAVIPKSEEKQVKIANSNNESESTSASQISTNYAEKDSTSKSLKAFNEDISQTESKSKVPNSNSESNSLGKKDDSINSTESKYQHSTSLSLSTSESQSISNSNTKNEQDVSKEATDTKDDVFHQTVLHTDEDGNNLLDPEETDHHDGEQLAITPPEFNDPNYVLDLDQSTLYIENAEMSLSQWMEAVKIFGPFHSAQEFIDAINMSSHYGKSEGDIVLHYVYRHQENQIDLVVHDEETYVGDPHLSAADFVDSVTNSDGSSGNIDDVQADFSEVNWDVAGKYTVHLTYFDAKSLGTVERDATLTVLDNNSGSESTSTSTSDKQDSDSRSTSTSDKNDDDSRSASTSTSDKNDSDSRSTSTSDKNDDDSRSASTSTSDKNDSDSRS</sequence>
<feature type="compositionally biased region" description="Polar residues" evidence="2">
    <location>
        <begin position="143"/>
        <end position="152"/>
    </location>
</feature>
<feature type="compositionally biased region" description="Basic and acidic residues" evidence="2">
    <location>
        <begin position="173"/>
        <end position="189"/>
    </location>
</feature>
<feature type="region of interest" description="Disordered" evidence="2">
    <location>
        <begin position="77"/>
        <end position="223"/>
    </location>
</feature>
<name>A0AAW8YQA5_PEDAC</name>
<dbReference type="Gene3D" id="2.60.40.10">
    <property type="entry name" value="Immunoglobulins"/>
    <property type="match status" value="1"/>
</dbReference>
<evidence type="ECO:0000313" key="3">
    <source>
        <dbReference type="EMBL" id="MDV2912003.1"/>
    </source>
</evidence>
<proteinExistence type="predicted"/>
<dbReference type="NCBIfam" id="TIGR03715">
    <property type="entry name" value="KxYKxGKxW"/>
    <property type="match status" value="1"/>
</dbReference>
<reference evidence="3" key="1">
    <citation type="journal article" date="2023" name="PeerJ">
        <title>Selection and evaluation of lactic acid bacteria from chicken feces in Thailand as potential probiotics.</title>
        <authorList>
            <person name="Khurajog B."/>
            <person name="Disastra Y."/>
            <person name="Lawwyne L.D."/>
            <person name="Sirichokchatchawan W."/>
            <person name="Niyomtham W."/>
            <person name="Yindee J."/>
            <person name="Hampson D.J."/>
            <person name="Prapasarakul N."/>
        </authorList>
    </citation>
    <scope>NUCLEOTIDE SEQUENCE</scope>
    <source>
        <strain evidence="3">BF14</strain>
    </source>
</reference>
<dbReference type="Pfam" id="PF19258">
    <property type="entry name" value="KxYKxGKxW_sig"/>
    <property type="match status" value="1"/>
</dbReference>
<dbReference type="AlphaFoldDB" id="A0AAW8YQA5"/>
<feature type="non-terminal residue" evidence="3">
    <location>
        <position position="452"/>
    </location>
</feature>
<feature type="compositionally biased region" description="Low complexity" evidence="2">
    <location>
        <begin position="82"/>
        <end position="94"/>
    </location>
</feature>
<dbReference type="Proteomes" id="UP001280415">
    <property type="component" value="Unassembled WGS sequence"/>
</dbReference>
<evidence type="ECO:0000313" key="4">
    <source>
        <dbReference type="Proteomes" id="UP001280415"/>
    </source>
</evidence>
<feature type="compositionally biased region" description="Polar residues" evidence="2">
    <location>
        <begin position="116"/>
        <end position="136"/>
    </location>
</feature>
<reference evidence="3" key="2">
    <citation type="submission" date="2023-10" db="EMBL/GenBank/DDBJ databases">
        <authorList>
            <person name="Khurajog B."/>
        </authorList>
    </citation>
    <scope>NUCLEOTIDE SEQUENCE</scope>
    <source>
        <strain evidence="3">BF14</strain>
    </source>
</reference>
<protein>
    <submittedName>
        <fullName evidence="3">KxYKxGKxW signal peptide domain-containing protein</fullName>
    </submittedName>
</protein>
<feature type="region of interest" description="Disordered" evidence="2">
    <location>
        <begin position="372"/>
        <end position="452"/>
    </location>
</feature>
<feature type="compositionally biased region" description="Low complexity" evidence="2">
    <location>
        <begin position="374"/>
        <end position="387"/>
    </location>
</feature>
<dbReference type="InterPro" id="IPR013783">
    <property type="entry name" value="Ig-like_fold"/>
</dbReference>
<dbReference type="EMBL" id="JAWJAX010000012">
    <property type="protein sequence ID" value="MDV2912003.1"/>
    <property type="molecule type" value="Genomic_DNA"/>
</dbReference>
<dbReference type="InterPro" id="IPR022263">
    <property type="entry name" value="KxYKxGKxW"/>
</dbReference>
<dbReference type="RefSeq" id="WP_317052456.1">
    <property type="nucleotide sequence ID" value="NZ_JAWJAX010000012.1"/>
</dbReference>
<evidence type="ECO:0000256" key="2">
    <source>
        <dbReference type="SAM" id="MobiDB-lite"/>
    </source>
</evidence>
<keyword evidence="1" id="KW-0732">Signal</keyword>
<comment type="caution">
    <text evidence="3">The sequence shown here is derived from an EMBL/GenBank/DDBJ whole genome shotgun (WGS) entry which is preliminary data.</text>
</comment>
<accession>A0AAW8YQA5</accession>
<organism evidence="3 4">
    <name type="scientific">Pediococcus acidilactici</name>
    <dbReference type="NCBI Taxonomy" id="1254"/>
    <lineage>
        <taxon>Bacteria</taxon>
        <taxon>Bacillati</taxon>
        <taxon>Bacillota</taxon>
        <taxon>Bacilli</taxon>
        <taxon>Lactobacillales</taxon>
        <taxon>Lactobacillaceae</taxon>
        <taxon>Pediococcus</taxon>
        <taxon>Pediococcus acidilactici group</taxon>
    </lineage>
</organism>
<feature type="compositionally biased region" description="Low complexity" evidence="2">
    <location>
        <begin position="153"/>
        <end position="171"/>
    </location>
</feature>